<proteinExistence type="predicted"/>
<sequence>EIIRDDYESVELFCANGFIYNDRYESQTTEEKRIKLTCKGDINKFTTDEGEVSSIKCYDVRVLPPIYLSETPMEGCNKYWTLVVGQSYGKYGSIKNLAFCYDFSHQQLKYVSYTAYPSKIKVLEQSQVGQLNKLGLDSGTSYVKNSIWPHG</sequence>
<protein>
    <submittedName>
        <fullName evidence="1">Uncharacterized protein</fullName>
    </submittedName>
</protein>
<dbReference type="Proteomes" id="UP000295192">
    <property type="component" value="Unassembled WGS sequence"/>
</dbReference>
<feature type="non-terminal residue" evidence="1">
    <location>
        <position position="1"/>
    </location>
</feature>
<name>A0A484ALF9_DRONA</name>
<feature type="non-terminal residue" evidence="1">
    <location>
        <position position="151"/>
    </location>
</feature>
<organism evidence="1 2">
    <name type="scientific">Drosophila navojoa</name>
    <name type="common">Fruit fly</name>
    <dbReference type="NCBI Taxonomy" id="7232"/>
    <lineage>
        <taxon>Eukaryota</taxon>
        <taxon>Metazoa</taxon>
        <taxon>Ecdysozoa</taxon>
        <taxon>Arthropoda</taxon>
        <taxon>Hexapoda</taxon>
        <taxon>Insecta</taxon>
        <taxon>Pterygota</taxon>
        <taxon>Neoptera</taxon>
        <taxon>Endopterygota</taxon>
        <taxon>Diptera</taxon>
        <taxon>Brachycera</taxon>
        <taxon>Muscomorpha</taxon>
        <taxon>Ephydroidea</taxon>
        <taxon>Drosophilidae</taxon>
        <taxon>Drosophila</taxon>
    </lineage>
</organism>
<comment type="caution">
    <text evidence="1">The sequence shown here is derived from an EMBL/GenBank/DDBJ whole genome shotgun (WGS) entry which is preliminary data.</text>
</comment>
<evidence type="ECO:0000313" key="1">
    <source>
        <dbReference type="EMBL" id="TDG38197.1"/>
    </source>
</evidence>
<evidence type="ECO:0000313" key="2">
    <source>
        <dbReference type="Proteomes" id="UP000295192"/>
    </source>
</evidence>
<gene>
    <name evidence="1" type="ORF">AWZ03_015381</name>
</gene>
<keyword evidence="2" id="KW-1185">Reference proteome</keyword>
<accession>A0A484ALF9</accession>
<dbReference type="EMBL" id="LSRL02008490">
    <property type="protein sequence ID" value="TDG38197.1"/>
    <property type="molecule type" value="Genomic_DNA"/>
</dbReference>
<reference evidence="1 2" key="1">
    <citation type="journal article" date="2019" name="J. Hered.">
        <title>An Improved Genome Assembly for Drosophila navojoa, the Basal Species in the mojavensis Cluster.</title>
        <authorList>
            <person name="Vanderlinde T."/>
            <person name="Dupim E.G."/>
            <person name="Nazario-Yepiz N.O."/>
            <person name="Carvalho A.B."/>
        </authorList>
    </citation>
    <scope>NUCLEOTIDE SEQUENCE [LARGE SCALE GENOMIC DNA]</scope>
    <source>
        <strain evidence="1">Navoj_Jal97</strain>
        <tissue evidence="1">Whole organism</tissue>
    </source>
</reference>
<dbReference type="AlphaFoldDB" id="A0A484ALF9"/>